<protein>
    <recommendedName>
        <fullName evidence="8">NB-ARC domain-containing protein</fullName>
    </recommendedName>
</protein>
<keyword evidence="2" id="KW-0677">Repeat</keyword>
<keyword evidence="7" id="KW-1185">Reference proteome</keyword>
<evidence type="ECO:0000256" key="3">
    <source>
        <dbReference type="PROSITE-ProRule" id="PRU00221"/>
    </source>
</evidence>
<dbReference type="SUPFAM" id="SSF52540">
    <property type="entry name" value="P-loop containing nucleoside triphosphate hydrolases"/>
    <property type="match status" value="1"/>
</dbReference>
<comment type="caution">
    <text evidence="6">The sequence shown here is derived from an EMBL/GenBank/DDBJ whole genome shotgun (WGS) entry which is preliminary data.</text>
</comment>
<feature type="repeat" description="WD" evidence="3">
    <location>
        <begin position="1035"/>
        <end position="1076"/>
    </location>
</feature>
<feature type="repeat" description="WD" evidence="3">
    <location>
        <begin position="835"/>
        <end position="867"/>
    </location>
</feature>
<gene>
    <name evidence="6" type="ORF">H6G81_19170</name>
</gene>
<feature type="repeat" description="WD" evidence="3">
    <location>
        <begin position="697"/>
        <end position="738"/>
    </location>
</feature>
<feature type="repeat" description="WD" evidence="3">
    <location>
        <begin position="655"/>
        <end position="696"/>
    </location>
</feature>
<feature type="domain" description="NB-ARC" evidence="4">
    <location>
        <begin position="178"/>
        <end position="274"/>
    </location>
</feature>
<feature type="repeat" description="WD" evidence="3">
    <location>
        <begin position="739"/>
        <end position="780"/>
    </location>
</feature>
<evidence type="ECO:0008006" key="8">
    <source>
        <dbReference type="Google" id="ProtNLM"/>
    </source>
</evidence>
<feature type="repeat" description="WD" evidence="3">
    <location>
        <begin position="781"/>
        <end position="822"/>
    </location>
</feature>
<dbReference type="SMART" id="SM00320">
    <property type="entry name" value="WD40"/>
    <property type="match status" value="14"/>
</dbReference>
<dbReference type="PROSITE" id="PS50294">
    <property type="entry name" value="WD_REPEATS_REGION"/>
    <property type="match status" value="12"/>
</dbReference>
<feature type="repeat" description="WD" evidence="3">
    <location>
        <begin position="874"/>
        <end position="908"/>
    </location>
</feature>
<dbReference type="InterPro" id="IPR020472">
    <property type="entry name" value="WD40_PAC1"/>
</dbReference>
<dbReference type="PRINTS" id="PR00364">
    <property type="entry name" value="DISEASERSIST"/>
</dbReference>
<dbReference type="Gene3D" id="2.130.10.10">
    <property type="entry name" value="YVTN repeat-like/Quinoprotein amine dehydrogenase"/>
    <property type="match status" value="6"/>
</dbReference>
<dbReference type="Gene3D" id="3.40.50.300">
    <property type="entry name" value="P-loop containing nucleotide triphosphate hydrolases"/>
    <property type="match status" value="1"/>
</dbReference>
<sequence>MTVEEALVTLGAILAQESLNNIQKVVFCQSWEQKTYPQIAKSLDYDENYIKYVGFQLWKMLSAVLGEKVTKSNFKSVISRWRAVASRSNAAELLISSAAGFSENPVEKISASSPCCSVYASIAPTDEPAALTEVPLHTRVTVSDTTTKCHFVSSCRQDWGEAIDVSVFYGRFWELATLEQWIIQEKCRLVALLGIGGIGKTALSVKLAEQLQGQFEYVIWRSLHNAPSVESILASLIQFLSNQQESDLPNDVNYRVSRLLDYLRSSRCLIVLDNAETILRSSTSIETFEEYKGYSEFFKRIGESRHQSCLVLTSREKPKEVAALEGETFPVRSLQLSGLATAEGREIFRGKGNFFGSENDWQTLIQSYVGNPLALKIVATTIRDLFDSNICHFLSQGTIVFGDIQNLLDKQFRQLSKLESEIMYWLAINREPISITELKADIVSPILPSQLLEALESLERKSLIEKGSALFTLQPVLMEYMTNQLVKEIYQEIETIKISLFKNYALLKAQAKDYIKDIQADFILNPIGEQLLRVFGTPESLETHLMAILSCLRGKVSIETGYVAGNIINLLRHLKRDLSAWDFSGLTVWQADLQGMNLYQINFSFSDLSKSTFTQNLGYIFAMTVSLDGELLATADSCGKIGLWRVADGQQILSWDGHISWVPSITFSPDAKTLISGSDDRNIKMWDVSTGQCRQTLQGHTGWILFVAFSPQGKFVASGSEDTTVKMWDVSTGRCRQTLQGHTSSVCYVAYSPDGQVLASGSADRTIKLWDINTGQCLKTLQGHKDTVGFITFKADDQILISASEDQTIKLWNVQTGQCERTLPVGQNGWMWWSAVALSSDNKTLAIGSTDQTVKLWDISTGQLLRTLQCNSGIQSIVFSPNGETLISSHEDQTLKLWNISSSTCIKKYYGSTSGVWSIAFSPDSQTLVSSGPDQVVKVWSVSDGRCFKIFKGHTDIVRSVAYSPQGNTLASGSADRTVKLWDISSGRCLKTFKGHTKWVMSVKYSPDAQTLASASFDQTVRLWDINTGKALRVLQAHNSFALSVVYSPDGQTLASGGADNMVRFWDINTGQVLRVLQGHTNWVWPVAFSPDGQTLASGSIDRTIRIWDIRSGKCLNVLEGHTSWINSIAFSLDGKTLASSSLDPTVRLWNVHQGKCLQVLQGHTSFVLSVTFTCYERLSHELGQVLASASDDQTIRFWDIETGECIKILRNERPYDGMNITEVVGITEAQRATLLALGAIDQAPLH</sequence>
<dbReference type="Proteomes" id="UP000660380">
    <property type="component" value="Unassembled WGS sequence"/>
</dbReference>
<proteinExistence type="predicted"/>
<dbReference type="EMBL" id="JACJTA010000043">
    <property type="protein sequence ID" value="MBD2606594.1"/>
    <property type="molecule type" value="Genomic_DNA"/>
</dbReference>
<dbReference type="CDD" id="cd00200">
    <property type="entry name" value="WD40"/>
    <property type="match status" value="2"/>
</dbReference>
<feature type="domain" description="vWA-MoxR associated protein N-terminal HTH" evidence="5">
    <location>
        <begin position="1"/>
        <end position="80"/>
    </location>
</feature>
<evidence type="ECO:0000256" key="1">
    <source>
        <dbReference type="ARBA" id="ARBA00022574"/>
    </source>
</evidence>
<dbReference type="Pfam" id="PF25173">
    <property type="entry name" value="Beta-prop_WDR3_1st"/>
    <property type="match status" value="1"/>
</dbReference>
<evidence type="ECO:0000256" key="2">
    <source>
        <dbReference type="ARBA" id="ARBA00022737"/>
    </source>
</evidence>
<dbReference type="InterPro" id="IPR036322">
    <property type="entry name" value="WD40_repeat_dom_sf"/>
</dbReference>
<dbReference type="InterPro" id="IPR001680">
    <property type="entry name" value="WD40_rpt"/>
</dbReference>
<dbReference type="SUPFAM" id="SSF50978">
    <property type="entry name" value="WD40 repeat-like"/>
    <property type="match status" value="2"/>
</dbReference>
<dbReference type="Pfam" id="PF00400">
    <property type="entry name" value="WD40"/>
    <property type="match status" value="8"/>
</dbReference>
<dbReference type="InterPro" id="IPR002182">
    <property type="entry name" value="NB-ARC"/>
</dbReference>
<accession>A0ABR8GU44</accession>
<feature type="repeat" description="WD" evidence="3">
    <location>
        <begin position="993"/>
        <end position="1034"/>
    </location>
</feature>
<name>A0ABR8GU44_9CYAN</name>
<dbReference type="Pfam" id="PF26355">
    <property type="entry name" value="HTH_VMAP-M9"/>
    <property type="match status" value="1"/>
</dbReference>
<evidence type="ECO:0000259" key="4">
    <source>
        <dbReference type="Pfam" id="PF00931"/>
    </source>
</evidence>
<evidence type="ECO:0000313" key="6">
    <source>
        <dbReference type="EMBL" id="MBD2606594.1"/>
    </source>
</evidence>
<dbReference type="PROSITE" id="PS50082">
    <property type="entry name" value="WD_REPEATS_2"/>
    <property type="match status" value="13"/>
</dbReference>
<dbReference type="InterPro" id="IPR058651">
    <property type="entry name" value="HTH_VMAP-M9"/>
</dbReference>
<keyword evidence="1 3" id="KW-0853">WD repeat</keyword>
<dbReference type="InterPro" id="IPR015943">
    <property type="entry name" value="WD40/YVTN_repeat-like_dom_sf"/>
</dbReference>
<dbReference type="PANTHER" id="PTHR19848:SF8">
    <property type="entry name" value="F-BOX AND WD REPEAT DOMAIN CONTAINING 7"/>
    <property type="match status" value="1"/>
</dbReference>
<evidence type="ECO:0000313" key="7">
    <source>
        <dbReference type="Proteomes" id="UP000660380"/>
    </source>
</evidence>
<feature type="repeat" description="WD" evidence="3">
    <location>
        <begin position="909"/>
        <end position="950"/>
    </location>
</feature>
<organism evidence="6 7">
    <name type="scientific">Scytonema hofmannii FACHB-248</name>
    <dbReference type="NCBI Taxonomy" id="1842502"/>
    <lineage>
        <taxon>Bacteria</taxon>
        <taxon>Bacillati</taxon>
        <taxon>Cyanobacteriota</taxon>
        <taxon>Cyanophyceae</taxon>
        <taxon>Nostocales</taxon>
        <taxon>Scytonemataceae</taxon>
        <taxon>Scytonema</taxon>
    </lineage>
</organism>
<evidence type="ECO:0000259" key="5">
    <source>
        <dbReference type="Pfam" id="PF26355"/>
    </source>
</evidence>
<feature type="repeat" description="WD" evidence="3">
    <location>
        <begin position="1119"/>
        <end position="1160"/>
    </location>
</feature>
<dbReference type="PRINTS" id="PR00320">
    <property type="entry name" value="GPROTEINBRPT"/>
</dbReference>
<feature type="repeat" description="WD" evidence="3">
    <location>
        <begin position="1161"/>
        <end position="1209"/>
    </location>
</feature>
<feature type="repeat" description="WD" evidence="3">
    <location>
        <begin position="951"/>
        <end position="992"/>
    </location>
</feature>
<dbReference type="RefSeq" id="WP_029634544.1">
    <property type="nucleotide sequence ID" value="NZ_JACJTA010000043.1"/>
</dbReference>
<dbReference type="PANTHER" id="PTHR19848">
    <property type="entry name" value="WD40 REPEAT PROTEIN"/>
    <property type="match status" value="1"/>
</dbReference>
<feature type="repeat" description="WD" evidence="3">
    <location>
        <begin position="1077"/>
        <end position="1118"/>
    </location>
</feature>
<dbReference type="Pfam" id="PF00931">
    <property type="entry name" value="NB-ARC"/>
    <property type="match status" value="1"/>
</dbReference>
<dbReference type="InterPro" id="IPR019775">
    <property type="entry name" value="WD40_repeat_CS"/>
</dbReference>
<reference evidence="6 7" key="1">
    <citation type="journal article" date="2020" name="ISME J.">
        <title>Comparative genomics reveals insights into cyanobacterial evolution and habitat adaptation.</title>
        <authorList>
            <person name="Chen M.Y."/>
            <person name="Teng W.K."/>
            <person name="Zhao L."/>
            <person name="Hu C.X."/>
            <person name="Zhou Y.K."/>
            <person name="Han B.P."/>
            <person name="Song L.R."/>
            <person name="Shu W.S."/>
        </authorList>
    </citation>
    <scope>NUCLEOTIDE SEQUENCE [LARGE SCALE GENOMIC DNA]</scope>
    <source>
        <strain evidence="6 7">FACHB-248</strain>
    </source>
</reference>
<dbReference type="PROSITE" id="PS00678">
    <property type="entry name" value="WD_REPEATS_1"/>
    <property type="match status" value="12"/>
</dbReference>
<dbReference type="InterPro" id="IPR027417">
    <property type="entry name" value="P-loop_NTPase"/>
</dbReference>